<dbReference type="GO" id="GO:0005524">
    <property type="term" value="F:ATP binding"/>
    <property type="evidence" value="ECO:0007669"/>
    <property type="project" value="InterPro"/>
</dbReference>
<dbReference type="PANTHER" id="PTHR11361:SF148">
    <property type="entry name" value="DNA MISMATCH REPAIR PROTEIN MSH6"/>
    <property type="match status" value="1"/>
</dbReference>
<evidence type="ECO:0000313" key="2">
    <source>
        <dbReference type="Proteomes" id="UP000790787"/>
    </source>
</evidence>
<reference evidence="2" key="1">
    <citation type="journal article" date="2014" name="Nat. Commun.">
        <title>The tobacco genome sequence and its comparison with those of tomato and potato.</title>
        <authorList>
            <person name="Sierro N."/>
            <person name="Battey J.N."/>
            <person name="Ouadi S."/>
            <person name="Bakaher N."/>
            <person name="Bovet L."/>
            <person name="Willig A."/>
            <person name="Goepfert S."/>
            <person name="Peitsch M.C."/>
            <person name="Ivanov N.V."/>
        </authorList>
    </citation>
    <scope>NUCLEOTIDE SEQUENCE [LARGE SCALE GENOMIC DNA]</scope>
</reference>
<dbReference type="Gene3D" id="3.30.420.110">
    <property type="entry name" value="MutS, connector domain"/>
    <property type="match status" value="1"/>
</dbReference>
<keyword evidence="2" id="KW-1185">Reference proteome</keyword>
<dbReference type="Pfam" id="PF05188">
    <property type="entry name" value="MutS_II"/>
    <property type="match status" value="1"/>
</dbReference>
<comment type="similarity">
    <text evidence="1">Belongs to the DNA mismatch repair MutS family.</text>
</comment>
<proteinExistence type="inferred from homology"/>
<reference evidence="3" key="2">
    <citation type="submission" date="2025-08" db="UniProtKB">
        <authorList>
            <consortium name="RefSeq"/>
        </authorList>
    </citation>
    <scope>IDENTIFICATION</scope>
</reference>
<dbReference type="InterPro" id="IPR045076">
    <property type="entry name" value="MutS"/>
</dbReference>
<dbReference type="RefSeq" id="XP_016491813.1">
    <property type="nucleotide sequence ID" value="XM_016636327.1"/>
</dbReference>
<organism evidence="2 3">
    <name type="scientific">Nicotiana tabacum</name>
    <name type="common">Common tobacco</name>
    <dbReference type="NCBI Taxonomy" id="4097"/>
    <lineage>
        <taxon>Eukaryota</taxon>
        <taxon>Viridiplantae</taxon>
        <taxon>Streptophyta</taxon>
        <taxon>Embryophyta</taxon>
        <taxon>Tracheophyta</taxon>
        <taxon>Spermatophyta</taxon>
        <taxon>Magnoliopsida</taxon>
        <taxon>eudicotyledons</taxon>
        <taxon>Gunneridae</taxon>
        <taxon>Pentapetalae</taxon>
        <taxon>asterids</taxon>
        <taxon>lamiids</taxon>
        <taxon>Solanales</taxon>
        <taxon>Solanaceae</taxon>
        <taxon>Nicotianoideae</taxon>
        <taxon>Nicotianeae</taxon>
        <taxon>Nicotiana</taxon>
    </lineage>
</organism>
<dbReference type="AlphaFoldDB" id="A0A1S4BSN6"/>
<dbReference type="GO" id="GO:0030983">
    <property type="term" value="F:mismatched DNA binding"/>
    <property type="evidence" value="ECO:0007669"/>
    <property type="project" value="InterPro"/>
</dbReference>
<dbReference type="SUPFAM" id="SSF55271">
    <property type="entry name" value="DNA repair protein MutS, domain I"/>
    <property type="match status" value="1"/>
</dbReference>
<dbReference type="GeneID" id="107811407"/>
<dbReference type="InterPro" id="IPR007695">
    <property type="entry name" value="DNA_mismatch_repair_MutS-lik_N"/>
</dbReference>
<evidence type="ECO:0000256" key="1">
    <source>
        <dbReference type="ARBA" id="ARBA00006271"/>
    </source>
</evidence>
<dbReference type="PaxDb" id="4097-A0A1S4BSN6"/>
<evidence type="ECO:0000313" key="3">
    <source>
        <dbReference type="RefSeq" id="XP_016491813.1"/>
    </source>
</evidence>
<dbReference type="GO" id="GO:0140664">
    <property type="term" value="F:ATP-dependent DNA damage sensor activity"/>
    <property type="evidence" value="ECO:0007669"/>
    <property type="project" value="InterPro"/>
</dbReference>
<dbReference type="Gene3D" id="3.40.1170.10">
    <property type="entry name" value="DNA repair protein MutS, domain I"/>
    <property type="match status" value="1"/>
</dbReference>
<dbReference type="InterPro" id="IPR036678">
    <property type="entry name" value="MutS_con_dom_sf"/>
</dbReference>
<dbReference type="SMR" id="A0A1S4BSN6"/>
<dbReference type="Proteomes" id="UP000790787">
    <property type="component" value="Chromosome 21"/>
</dbReference>
<name>A0A1S4BSN6_TOBAC</name>
<dbReference type="GO" id="GO:0006298">
    <property type="term" value="P:mismatch repair"/>
    <property type="evidence" value="ECO:0007669"/>
    <property type="project" value="InterPro"/>
</dbReference>
<sequence length="294" mass="31905">MTLSGVGKCRQVGISESGIDEAVQKLLARGYNVGRMEQLETSEQAKSRGSTSVIRRKLVHVFTPSTTSEGNIGPDAVHLLAVKETCNELENGSTTFGFAFVDCAALKVWVGSISDDASCAALGALLMQVSPKEVIYDARGLSKDAQKALKKYSLTGPAAPLMSPVQPGADFVDPAEVKNFLDLKGYFKGSCNRWDHTFDGVTSHDVALCALGSLANHLERLMLDEVLRNGDILSYEVYRGCLKMDGQTLVNLEIFNNNADGSPSCKYNIFVKSSFVLILRGNCGNYIFFYSNCE</sequence>
<accession>A0A1S4BSN6</accession>
<dbReference type="STRING" id="4097.A0A1S4BSN6"/>
<gene>
    <name evidence="3" type="primary">LOC107811407</name>
</gene>
<protein>
    <submittedName>
        <fullName evidence="3">DNA mismatch repair protein MSH7-like</fullName>
    </submittedName>
</protein>
<dbReference type="SUPFAM" id="SSF53150">
    <property type="entry name" value="DNA repair protein MutS, domain II"/>
    <property type="match status" value="1"/>
</dbReference>
<dbReference type="PANTHER" id="PTHR11361">
    <property type="entry name" value="DNA MISMATCH REPAIR PROTEIN MUTS FAMILY MEMBER"/>
    <property type="match status" value="1"/>
</dbReference>
<dbReference type="OrthoDB" id="10252754at2759"/>
<dbReference type="Pfam" id="PF01624">
    <property type="entry name" value="MutS_I"/>
    <property type="match status" value="1"/>
</dbReference>
<dbReference type="KEGG" id="nta:107811407"/>
<dbReference type="InterPro" id="IPR016151">
    <property type="entry name" value="DNA_mismatch_repair_MutS_N"/>
</dbReference>
<dbReference type="InterPro" id="IPR007860">
    <property type="entry name" value="DNA_mmatch_repair_MutS_con_dom"/>
</dbReference>